<dbReference type="Pfam" id="PF01514">
    <property type="entry name" value="YscJ_FliF"/>
    <property type="match status" value="1"/>
</dbReference>
<evidence type="ECO:0000256" key="3">
    <source>
        <dbReference type="ARBA" id="ARBA00007971"/>
    </source>
</evidence>
<feature type="compositionally biased region" description="Low complexity" evidence="9">
    <location>
        <begin position="310"/>
        <end position="325"/>
    </location>
</feature>
<evidence type="ECO:0000256" key="4">
    <source>
        <dbReference type="ARBA" id="ARBA00022475"/>
    </source>
</evidence>
<evidence type="ECO:0000313" key="13">
    <source>
        <dbReference type="EMBL" id="VAW20774.1"/>
    </source>
</evidence>
<dbReference type="InterPro" id="IPR043427">
    <property type="entry name" value="YscJ/FliF"/>
</dbReference>
<dbReference type="GO" id="GO:0003774">
    <property type="term" value="F:cytoskeletal motor activity"/>
    <property type="evidence" value="ECO:0007669"/>
    <property type="project" value="InterPro"/>
</dbReference>
<evidence type="ECO:0000256" key="8">
    <source>
        <dbReference type="ARBA" id="ARBA00023143"/>
    </source>
</evidence>
<organism evidence="13">
    <name type="scientific">hydrothermal vent metagenome</name>
    <dbReference type="NCBI Taxonomy" id="652676"/>
    <lineage>
        <taxon>unclassified sequences</taxon>
        <taxon>metagenomes</taxon>
        <taxon>ecological metagenomes</taxon>
    </lineage>
</organism>
<keyword evidence="13" id="KW-0282">Flagellum</keyword>
<keyword evidence="13" id="KW-0969">Cilium</keyword>
<evidence type="ECO:0000256" key="1">
    <source>
        <dbReference type="ARBA" id="ARBA00004117"/>
    </source>
</evidence>
<keyword evidence="8" id="KW-0975">Bacterial flagellum</keyword>
<feature type="transmembrane region" description="Helical" evidence="10">
    <location>
        <begin position="12"/>
        <end position="35"/>
    </location>
</feature>
<comment type="similarity">
    <text evidence="3">Belongs to the FliF family.</text>
</comment>
<evidence type="ECO:0000256" key="2">
    <source>
        <dbReference type="ARBA" id="ARBA00004651"/>
    </source>
</evidence>
<evidence type="ECO:0000256" key="6">
    <source>
        <dbReference type="ARBA" id="ARBA00022989"/>
    </source>
</evidence>
<dbReference type="InterPro" id="IPR013556">
    <property type="entry name" value="Flag_M-ring_C"/>
</dbReference>
<dbReference type="EMBL" id="UOEO01000146">
    <property type="protein sequence ID" value="VAW20774.1"/>
    <property type="molecule type" value="Genomic_DNA"/>
</dbReference>
<keyword evidence="4" id="KW-1003">Cell membrane</keyword>
<evidence type="ECO:0000259" key="12">
    <source>
        <dbReference type="Pfam" id="PF08345"/>
    </source>
</evidence>
<reference evidence="13" key="1">
    <citation type="submission" date="2018-06" db="EMBL/GenBank/DDBJ databases">
        <authorList>
            <person name="Zhirakovskaya E."/>
        </authorList>
    </citation>
    <scope>NUCLEOTIDE SEQUENCE</scope>
</reference>
<dbReference type="GO" id="GO:0071973">
    <property type="term" value="P:bacterial-type flagellum-dependent cell motility"/>
    <property type="evidence" value="ECO:0007669"/>
    <property type="project" value="InterPro"/>
</dbReference>
<feature type="domain" description="Flagellar M-ring N-terminal" evidence="11">
    <location>
        <begin position="38"/>
        <end position="211"/>
    </location>
</feature>
<evidence type="ECO:0000256" key="5">
    <source>
        <dbReference type="ARBA" id="ARBA00022692"/>
    </source>
</evidence>
<dbReference type="PANTHER" id="PTHR30046:SF0">
    <property type="entry name" value="FLAGELLAR M-RING PROTEIN"/>
    <property type="match status" value="1"/>
</dbReference>
<dbReference type="Pfam" id="PF08345">
    <property type="entry name" value="YscJ_FliF_C"/>
    <property type="match status" value="1"/>
</dbReference>
<dbReference type="PRINTS" id="PR01009">
    <property type="entry name" value="FLGMRINGFLIF"/>
</dbReference>
<feature type="domain" description="Flagellar M-ring C-terminal" evidence="12">
    <location>
        <begin position="245"/>
        <end position="408"/>
    </location>
</feature>
<dbReference type="AlphaFoldDB" id="A0A3B0UKM8"/>
<comment type="subcellular location">
    <subcellularLocation>
        <location evidence="1">Bacterial flagellum basal body</location>
    </subcellularLocation>
    <subcellularLocation>
        <location evidence="2">Cell membrane</location>
        <topology evidence="2">Multi-pass membrane protein</topology>
    </subcellularLocation>
</comment>
<evidence type="ECO:0000256" key="10">
    <source>
        <dbReference type="SAM" id="Phobius"/>
    </source>
</evidence>
<evidence type="ECO:0000256" key="7">
    <source>
        <dbReference type="ARBA" id="ARBA00023136"/>
    </source>
</evidence>
<gene>
    <name evidence="13" type="ORF">MNBD_ALPHA12-1666</name>
</gene>
<feature type="transmembrane region" description="Helical" evidence="10">
    <location>
        <begin position="432"/>
        <end position="453"/>
    </location>
</feature>
<dbReference type="InterPro" id="IPR045851">
    <property type="entry name" value="AMP-bd_C_sf"/>
</dbReference>
<dbReference type="GO" id="GO:0009431">
    <property type="term" value="C:bacterial-type flagellum basal body, MS ring"/>
    <property type="evidence" value="ECO:0007669"/>
    <property type="project" value="InterPro"/>
</dbReference>
<dbReference type="NCBIfam" id="TIGR00206">
    <property type="entry name" value="fliF"/>
    <property type="match status" value="1"/>
</dbReference>
<sequence>MNSISDILQRLGLARLAAMGLVAALILAFFAFIIFRVTTPQMALLYSGLSLEDSSAIVSQLQSSGTPYELRGDGETIMVPRDQVTATRMNLAQSGLPTNGQVGYEIFDNQSTLGATSFIQDVNLVRALEGELARTISSMARVRSARVHLVLPKRELFRRERADPSASITLGVRGTLSSNEVRAIQQLVASAIQGLTTDRVSIIDDAGILLAAGNGKGDGSAMVGNMDERASAIETRLRTSLEELLGNIVGPGRARVQVTAELEYNRLTDTSETYNPDGQVVRSSQSREVSDTSNGPADGGAVSVGNELPGAAQNGGANSASNKSATTEETINYEISKSTQTKIVEAGSLKRLSVAVLVDGVYTPDGNGATSYQPRSDAEIAKITSLVQSAIGFDAARGDQLQVINMQFAERPGIAAQGTAGPGLFDFTRDDLMSGAEMLVTIIISLALILFVMRPLLKRVLEPEAPLPLPANAELDSGQPMTADQALEAAVAAGEAPAEWMDQAKSQGEAQSKTLEGVGGLVTEHPKQASIIVRDWLSEAA</sequence>
<name>A0A3B0UKM8_9ZZZZ</name>
<keyword evidence="13" id="KW-0966">Cell projection</keyword>
<evidence type="ECO:0000259" key="11">
    <source>
        <dbReference type="Pfam" id="PF01514"/>
    </source>
</evidence>
<dbReference type="PIRSF" id="PIRSF004862">
    <property type="entry name" value="FliF"/>
    <property type="match status" value="1"/>
</dbReference>
<keyword evidence="7 10" id="KW-0472">Membrane</keyword>
<dbReference type="PANTHER" id="PTHR30046">
    <property type="entry name" value="FLAGELLAR M-RING PROTEIN"/>
    <property type="match status" value="1"/>
</dbReference>
<accession>A0A3B0UKM8</accession>
<dbReference type="InterPro" id="IPR006182">
    <property type="entry name" value="FliF_N_dom"/>
</dbReference>
<keyword evidence="5 10" id="KW-0812">Transmembrane</keyword>
<dbReference type="GO" id="GO:0005886">
    <property type="term" value="C:plasma membrane"/>
    <property type="evidence" value="ECO:0007669"/>
    <property type="project" value="UniProtKB-SubCell"/>
</dbReference>
<protein>
    <submittedName>
        <fullName evidence="13">Flagellar M-ring protein FliF</fullName>
    </submittedName>
</protein>
<keyword evidence="6 10" id="KW-1133">Transmembrane helix</keyword>
<proteinExistence type="inferred from homology"/>
<feature type="region of interest" description="Disordered" evidence="9">
    <location>
        <begin position="267"/>
        <end position="325"/>
    </location>
</feature>
<dbReference type="Gene3D" id="3.30.300.30">
    <property type="match status" value="1"/>
</dbReference>
<evidence type="ECO:0000256" key="9">
    <source>
        <dbReference type="SAM" id="MobiDB-lite"/>
    </source>
</evidence>
<dbReference type="InterPro" id="IPR000067">
    <property type="entry name" value="FlgMring_FliF"/>
</dbReference>
<feature type="compositionally biased region" description="Polar residues" evidence="9">
    <location>
        <begin position="267"/>
        <end position="276"/>
    </location>
</feature>